<dbReference type="Proteomes" id="UP000039865">
    <property type="component" value="Unassembled WGS sequence"/>
</dbReference>
<gene>
    <name evidence="2" type="primary">Contig6626.g7084</name>
    <name evidence="2" type="ORF">STYLEM_11386</name>
</gene>
<name>A0A078AJE4_STYLE</name>
<keyword evidence="1" id="KW-0812">Transmembrane</keyword>
<dbReference type="AlphaFoldDB" id="A0A078AJE4"/>
<keyword evidence="3" id="KW-1185">Reference proteome</keyword>
<feature type="transmembrane region" description="Helical" evidence="1">
    <location>
        <begin position="102"/>
        <end position="124"/>
    </location>
</feature>
<reference evidence="2 3" key="1">
    <citation type="submission" date="2014-06" db="EMBL/GenBank/DDBJ databases">
        <authorList>
            <person name="Swart Estienne"/>
        </authorList>
    </citation>
    <scope>NUCLEOTIDE SEQUENCE [LARGE SCALE GENOMIC DNA]</scope>
    <source>
        <strain evidence="2 3">130c</strain>
    </source>
</reference>
<keyword evidence="1" id="KW-1133">Transmembrane helix</keyword>
<dbReference type="InParanoid" id="A0A078AJE4"/>
<proteinExistence type="predicted"/>
<dbReference type="EMBL" id="CCKQ01010839">
    <property type="protein sequence ID" value="CDW82354.1"/>
    <property type="molecule type" value="Genomic_DNA"/>
</dbReference>
<organism evidence="2 3">
    <name type="scientific">Stylonychia lemnae</name>
    <name type="common">Ciliate</name>
    <dbReference type="NCBI Taxonomy" id="5949"/>
    <lineage>
        <taxon>Eukaryota</taxon>
        <taxon>Sar</taxon>
        <taxon>Alveolata</taxon>
        <taxon>Ciliophora</taxon>
        <taxon>Intramacronucleata</taxon>
        <taxon>Spirotrichea</taxon>
        <taxon>Stichotrichia</taxon>
        <taxon>Sporadotrichida</taxon>
        <taxon>Oxytrichidae</taxon>
        <taxon>Stylonychinae</taxon>
        <taxon>Stylonychia</taxon>
    </lineage>
</organism>
<evidence type="ECO:0000313" key="3">
    <source>
        <dbReference type="Proteomes" id="UP000039865"/>
    </source>
</evidence>
<keyword evidence="1" id="KW-0472">Membrane</keyword>
<evidence type="ECO:0000256" key="1">
    <source>
        <dbReference type="SAM" id="Phobius"/>
    </source>
</evidence>
<sequence length="125" mass="14607">MLEISLQHSVESLEEAGDQHQNNRYRLLNNHQEINSQGNQINQIKVMGMETVQTLRDANQEQYRQRDGLVKIAQTNQRIAFDIQQADTITKQISRAEMRQKMLQYAIIFLLGVSIILILFLRIVR</sequence>
<evidence type="ECO:0000313" key="2">
    <source>
        <dbReference type="EMBL" id="CDW82354.1"/>
    </source>
</evidence>
<accession>A0A078AJE4</accession>
<protein>
    <submittedName>
        <fullName evidence="2">Uncharacterized protein</fullName>
    </submittedName>
</protein>